<sequence length="59" mass="6828">CNFLFFFVIVVFFEAASQALDLRFRFNQVRFSREEEEEGGGVTQDGYVSQLLGTQLKSR</sequence>
<feature type="chain" id="PRO_5002684414" evidence="1">
    <location>
        <begin position="20"/>
        <end position="59"/>
    </location>
</feature>
<dbReference type="AlphaFoldDB" id="A5LGJ0"/>
<feature type="signal peptide" evidence="1">
    <location>
        <begin position="1"/>
        <end position="19"/>
    </location>
</feature>
<protein>
    <submittedName>
        <fullName evidence="2">Uncharacterized protein</fullName>
    </submittedName>
</protein>
<keyword evidence="1" id="KW-0732">Signal</keyword>
<feature type="non-terminal residue" evidence="2">
    <location>
        <position position="1"/>
    </location>
</feature>
<organism evidence="2">
    <name type="scientific">Potamogeton distinctus</name>
    <name type="common">Roundleaf pondweed</name>
    <dbReference type="NCBI Taxonomy" id="62344"/>
    <lineage>
        <taxon>Eukaryota</taxon>
        <taxon>Viridiplantae</taxon>
        <taxon>Streptophyta</taxon>
        <taxon>Embryophyta</taxon>
        <taxon>Tracheophyta</taxon>
        <taxon>Spermatophyta</taxon>
        <taxon>Magnoliopsida</taxon>
        <taxon>Liliopsida</taxon>
        <taxon>Potamogetonaceae</taxon>
        <taxon>Potamogeton</taxon>
    </lineage>
</organism>
<accession>A5LGJ0</accession>
<dbReference type="EMBL" id="AB271174">
    <property type="protein sequence ID" value="BAF63474.1"/>
    <property type="molecule type" value="mRNA"/>
</dbReference>
<proteinExistence type="evidence at transcript level"/>
<name>A5LGJ0_POTDI</name>
<reference evidence="2" key="1">
    <citation type="journal article" date="2007" name="Planta">
        <title>Anoxia-enhanced expression of genes isolated by suppression subtractive hybridization from pondweed (Potamogeton distinctus A. Benn.) turions.</title>
        <authorList>
            <person name="Harada T."/>
            <person name="Satoh S."/>
            <person name="Yoshioka T."/>
            <person name="Ishizawa K."/>
        </authorList>
    </citation>
    <scope>NUCLEOTIDE SEQUENCE</scope>
    <source>
        <tissue evidence="2">Turion</tissue>
    </source>
</reference>
<evidence type="ECO:0000313" key="2">
    <source>
        <dbReference type="EMBL" id="BAF63474.1"/>
    </source>
</evidence>
<evidence type="ECO:0000256" key="1">
    <source>
        <dbReference type="SAM" id="SignalP"/>
    </source>
</evidence>